<name>A0ABP7CGI6_9ACTN</name>
<sequence length="323" mass="33133">MIDFRYHLVSIVAVFLALAVGIVLGTTLLQEPAVKSAQELTGWFTKTNEELRTQIDTLQGREAGNDSFISTVTPDLVAAELTGQQVVLIETPGSSTAMREAAQQVLAQAGAEVTGRVTFGEKFVDPKGRGVLDGLVNRLKPANMIFPATATSWDRASALLAATLVTNDQAQSGTPNAATADVLSTFEAGGLLTTEGDPAKRATLAVVFAPEKPYEGEPAETLTGALVSVADGFDAGGKGAVVAGLAAAPAGDVITAIRDEGEISKRVSTVDTADMPVGRIGIVYALREQLSGRAGHYGMGAGASAPVPSVTSPTPSPTPESGS</sequence>
<evidence type="ECO:0000313" key="2">
    <source>
        <dbReference type="EMBL" id="GAA3690133.1"/>
    </source>
</evidence>
<dbReference type="EMBL" id="BAAAZP010000115">
    <property type="protein sequence ID" value="GAA3690133.1"/>
    <property type="molecule type" value="Genomic_DNA"/>
</dbReference>
<comment type="caution">
    <text evidence="2">The sequence shown here is derived from an EMBL/GenBank/DDBJ whole genome shotgun (WGS) entry which is preliminary data.</text>
</comment>
<reference evidence="3" key="1">
    <citation type="journal article" date="2019" name="Int. J. Syst. Evol. Microbiol.">
        <title>The Global Catalogue of Microorganisms (GCM) 10K type strain sequencing project: providing services to taxonomists for standard genome sequencing and annotation.</title>
        <authorList>
            <consortium name="The Broad Institute Genomics Platform"/>
            <consortium name="The Broad Institute Genome Sequencing Center for Infectious Disease"/>
            <person name="Wu L."/>
            <person name="Ma J."/>
        </authorList>
    </citation>
    <scope>NUCLEOTIDE SEQUENCE [LARGE SCALE GENOMIC DNA]</scope>
    <source>
        <strain evidence="3">JCM 16904</strain>
    </source>
</reference>
<protein>
    <submittedName>
        <fullName evidence="2">Copper transporter</fullName>
    </submittedName>
</protein>
<accession>A0ABP7CGI6</accession>
<feature type="compositionally biased region" description="Low complexity" evidence="1">
    <location>
        <begin position="303"/>
        <end position="313"/>
    </location>
</feature>
<evidence type="ECO:0000256" key="1">
    <source>
        <dbReference type="SAM" id="MobiDB-lite"/>
    </source>
</evidence>
<gene>
    <name evidence="2" type="ORF">GCM10022224_064440</name>
</gene>
<proteinExistence type="predicted"/>
<dbReference type="Pfam" id="PF11382">
    <property type="entry name" value="MctB"/>
    <property type="match status" value="1"/>
</dbReference>
<keyword evidence="3" id="KW-1185">Reference proteome</keyword>
<dbReference type="RefSeq" id="WP_344886529.1">
    <property type="nucleotide sequence ID" value="NZ_BAAAZP010000115.1"/>
</dbReference>
<organism evidence="2 3">
    <name type="scientific">Nonomuraea antimicrobica</name>
    <dbReference type="NCBI Taxonomy" id="561173"/>
    <lineage>
        <taxon>Bacteria</taxon>
        <taxon>Bacillati</taxon>
        <taxon>Actinomycetota</taxon>
        <taxon>Actinomycetes</taxon>
        <taxon>Streptosporangiales</taxon>
        <taxon>Streptosporangiaceae</taxon>
        <taxon>Nonomuraea</taxon>
    </lineage>
</organism>
<dbReference type="InterPro" id="IPR021522">
    <property type="entry name" value="MctB"/>
</dbReference>
<feature type="region of interest" description="Disordered" evidence="1">
    <location>
        <begin position="303"/>
        <end position="323"/>
    </location>
</feature>
<dbReference type="Proteomes" id="UP001500902">
    <property type="component" value="Unassembled WGS sequence"/>
</dbReference>
<evidence type="ECO:0000313" key="3">
    <source>
        <dbReference type="Proteomes" id="UP001500902"/>
    </source>
</evidence>
<feature type="compositionally biased region" description="Pro residues" evidence="1">
    <location>
        <begin position="314"/>
        <end position="323"/>
    </location>
</feature>